<accession>A0A0L0HAV0</accession>
<dbReference type="EMBL" id="KQ257460">
    <property type="protein sequence ID" value="KNC98700.1"/>
    <property type="molecule type" value="Genomic_DNA"/>
</dbReference>
<dbReference type="InParanoid" id="A0A0L0HAV0"/>
<evidence type="ECO:0000313" key="2">
    <source>
        <dbReference type="EMBL" id="KNC98700.1"/>
    </source>
</evidence>
<dbReference type="AlphaFoldDB" id="A0A0L0HAV0"/>
<gene>
    <name evidence="2" type="ORF">SPPG_09366</name>
</gene>
<dbReference type="GeneID" id="27692491"/>
<keyword evidence="3" id="KW-1185">Reference proteome</keyword>
<dbReference type="VEuPathDB" id="FungiDB:SPPG_09366"/>
<sequence>MELCPVCGMGWQASRRALQSRSSNNPLAGKTSKVLLRGDSKQEKKKRIRNDTTAFDKITITITRETKKGTLYSGMYTTKKQGVARSGGGGLAKGRGLSGQANRIERSRCGARGSLKVEIRERSRQSRKRLEREGVLLEGNESERDESESH</sequence>
<evidence type="ECO:0000256" key="1">
    <source>
        <dbReference type="SAM" id="MobiDB-lite"/>
    </source>
</evidence>
<feature type="compositionally biased region" description="Basic and acidic residues" evidence="1">
    <location>
        <begin position="115"/>
        <end position="135"/>
    </location>
</feature>
<feature type="region of interest" description="Disordered" evidence="1">
    <location>
        <begin position="81"/>
        <end position="150"/>
    </location>
</feature>
<reference evidence="2 3" key="1">
    <citation type="submission" date="2009-08" db="EMBL/GenBank/DDBJ databases">
        <title>The Genome Sequence of Spizellomyces punctatus strain DAOM BR117.</title>
        <authorList>
            <consortium name="The Broad Institute Genome Sequencing Platform"/>
            <person name="Russ C."/>
            <person name="Cuomo C."/>
            <person name="Shea T."/>
            <person name="Young S.K."/>
            <person name="Zeng Q."/>
            <person name="Koehrsen M."/>
            <person name="Haas B."/>
            <person name="Borodovsky M."/>
            <person name="Guigo R."/>
            <person name="Alvarado L."/>
            <person name="Berlin A."/>
            <person name="Bochicchio J."/>
            <person name="Borenstein D."/>
            <person name="Chapman S."/>
            <person name="Chen Z."/>
            <person name="Engels R."/>
            <person name="Freedman E."/>
            <person name="Gellesch M."/>
            <person name="Goldberg J."/>
            <person name="Griggs A."/>
            <person name="Gujja S."/>
            <person name="Heiman D."/>
            <person name="Hepburn T."/>
            <person name="Howarth C."/>
            <person name="Jen D."/>
            <person name="Larson L."/>
            <person name="Lewis B."/>
            <person name="Mehta T."/>
            <person name="Park D."/>
            <person name="Pearson M."/>
            <person name="Roberts A."/>
            <person name="Saif S."/>
            <person name="Shenoy N."/>
            <person name="Sisk P."/>
            <person name="Stolte C."/>
            <person name="Sykes S."/>
            <person name="Thomson T."/>
            <person name="Walk T."/>
            <person name="White J."/>
            <person name="Yandava C."/>
            <person name="Burger G."/>
            <person name="Gray M.W."/>
            <person name="Holland P.W.H."/>
            <person name="King N."/>
            <person name="Lang F.B.F."/>
            <person name="Roger A.J."/>
            <person name="Ruiz-Trillo I."/>
            <person name="Lander E."/>
            <person name="Nusbaum C."/>
        </authorList>
    </citation>
    <scope>NUCLEOTIDE SEQUENCE [LARGE SCALE GENOMIC DNA]</scope>
    <source>
        <strain evidence="2 3">DAOM BR117</strain>
    </source>
</reference>
<protein>
    <submittedName>
        <fullName evidence="2">Uncharacterized protein</fullName>
    </submittedName>
</protein>
<dbReference type="RefSeq" id="XP_016606740.1">
    <property type="nucleotide sequence ID" value="XM_016757525.1"/>
</dbReference>
<proteinExistence type="predicted"/>
<organism evidence="2 3">
    <name type="scientific">Spizellomyces punctatus (strain DAOM BR117)</name>
    <dbReference type="NCBI Taxonomy" id="645134"/>
    <lineage>
        <taxon>Eukaryota</taxon>
        <taxon>Fungi</taxon>
        <taxon>Fungi incertae sedis</taxon>
        <taxon>Chytridiomycota</taxon>
        <taxon>Chytridiomycota incertae sedis</taxon>
        <taxon>Chytridiomycetes</taxon>
        <taxon>Spizellomycetales</taxon>
        <taxon>Spizellomycetaceae</taxon>
        <taxon>Spizellomyces</taxon>
    </lineage>
</organism>
<evidence type="ECO:0000313" key="3">
    <source>
        <dbReference type="Proteomes" id="UP000053201"/>
    </source>
</evidence>
<dbReference type="Proteomes" id="UP000053201">
    <property type="component" value="Unassembled WGS sequence"/>
</dbReference>
<name>A0A0L0HAV0_SPIPD</name>
<feature type="compositionally biased region" description="Gly residues" evidence="1">
    <location>
        <begin position="85"/>
        <end position="97"/>
    </location>
</feature>